<reference evidence="1" key="1">
    <citation type="submission" date="2014-09" db="EMBL/GenBank/DDBJ databases">
        <authorList>
            <person name="Magalhaes I.L.F."/>
            <person name="Oliveira U."/>
            <person name="Santos F.R."/>
            <person name="Vidigal T.H.D.A."/>
            <person name="Brescovit A.D."/>
            <person name="Santos A.J."/>
        </authorList>
    </citation>
    <scope>NUCLEOTIDE SEQUENCE</scope>
    <source>
        <tissue evidence="1">Shoot tissue taken approximately 20 cm above the soil surface</tissue>
    </source>
</reference>
<evidence type="ECO:0000313" key="1">
    <source>
        <dbReference type="EMBL" id="JAD28774.1"/>
    </source>
</evidence>
<dbReference type="EMBL" id="GBRH01269121">
    <property type="protein sequence ID" value="JAD28774.1"/>
    <property type="molecule type" value="Transcribed_RNA"/>
</dbReference>
<protein>
    <submittedName>
        <fullName evidence="1">Uncharacterized protein</fullName>
    </submittedName>
</protein>
<reference evidence="1" key="2">
    <citation type="journal article" date="2015" name="Data Brief">
        <title>Shoot transcriptome of the giant reed, Arundo donax.</title>
        <authorList>
            <person name="Barrero R.A."/>
            <person name="Guerrero F.D."/>
            <person name="Moolhuijzen P."/>
            <person name="Goolsby J.A."/>
            <person name="Tidwell J."/>
            <person name="Bellgard S.E."/>
            <person name="Bellgard M.I."/>
        </authorList>
    </citation>
    <scope>NUCLEOTIDE SEQUENCE</scope>
    <source>
        <tissue evidence="1">Shoot tissue taken approximately 20 cm above the soil surface</tissue>
    </source>
</reference>
<accession>A0A0A8YPV3</accession>
<proteinExistence type="predicted"/>
<dbReference type="AlphaFoldDB" id="A0A0A8YPV3"/>
<sequence>MFVQKACAIEERYEIHSYFNTWKTKEM</sequence>
<name>A0A0A8YPV3_ARUDO</name>
<organism evidence="1">
    <name type="scientific">Arundo donax</name>
    <name type="common">Giant reed</name>
    <name type="synonym">Donax arundinaceus</name>
    <dbReference type="NCBI Taxonomy" id="35708"/>
    <lineage>
        <taxon>Eukaryota</taxon>
        <taxon>Viridiplantae</taxon>
        <taxon>Streptophyta</taxon>
        <taxon>Embryophyta</taxon>
        <taxon>Tracheophyta</taxon>
        <taxon>Spermatophyta</taxon>
        <taxon>Magnoliopsida</taxon>
        <taxon>Liliopsida</taxon>
        <taxon>Poales</taxon>
        <taxon>Poaceae</taxon>
        <taxon>PACMAD clade</taxon>
        <taxon>Arundinoideae</taxon>
        <taxon>Arundineae</taxon>
        <taxon>Arundo</taxon>
    </lineage>
</organism>